<gene>
    <name evidence="2" type="ORF">V7S43_002931</name>
</gene>
<evidence type="ECO:0000256" key="1">
    <source>
        <dbReference type="SAM" id="MobiDB-lite"/>
    </source>
</evidence>
<dbReference type="Proteomes" id="UP001632037">
    <property type="component" value="Unassembled WGS sequence"/>
</dbReference>
<keyword evidence="3" id="KW-1185">Reference proteome</keyword>
<protein>
    <recommendedName>
        <fullName evidence="4">PX domain-containing protein</fullName>
    </recommendedName>
</protein>
<dbReference type="Gene3D" id="3.30.1520.10">
    <property type="entry name" value="Phox-like domain"/>
    <property type="match status" value="1"/>
</dbReference>
<feature type="region of interest" description="Disordered" evidence="1">
    <location>
        <begin position="221"/>
        <end position="244"/>
    </location>
</feature>
<proteinExistence type="predicted"/>
<evidence type="ECO:0000313" key="3">
    <source>
        <dbReference type="Proteomes" id="UP001632037"/>
    </source>
</evidence>
<organism evidence="2 3">
    <name type="scientific">Phytophthora oleae</name>
    <dbReference type="NCBI Taxonomy" id="2107226"/>
    <lineage>
        <taxon>Eukaryota</taxon>
        <taxon>Sar</taxon>
        <taxon>Stramenopiles</taxon>
        <taxon>Oomycota</taxon>
        <taxon>Peronosporomycetes</taxon>
        <taxon>Peronosporales</taxon>
        <taxon>Peronosporaceae</taxon>
        <taxon>Phytophthora</taxon>
    </lineage>
</organism>
<reference evidence="2 3" key="1">
    <citation type="submission" date="2024-09" db="EMBL/GenBank/DDBJ databases">
        <title>Genome sequencing and assembly of Phytophthora oleae, isolate VK10A, causative agent of rot of olive drupes.</title>
        <authorList>
            <person name="Conti Taguali S."/>
            <person name="Riolo M."/>
            <person name="La Spada F."/>
            <person name="Cacciola S.O."/>
            <person name="Dionisio G."/>
        </authorList>
    </citation>
    <scope>NUCLEOTIDE SEQUENCE [LARGE SCALE GENOMIC DNA]</scope>
    <source>
        <strain evidence="2 3">VK10A</strain>
    </source>
</reference>
<evidence type="ECO:0000313" key="2">
    <source>
        <dbReference type="EMBL" id="KAL3672272.1"/>
    </source>
</evidence>
<dbReference type="AlphaFoldDB" id="A0ABD3FZC3"/>
<sequence length="244" mass="27525">MPSDNYGFDVASIATDTDTESINTSSGSTKDLQLSQLTRAIVAVELNRIHHVQMCGAYDENEHVTVYTLNVYLQSIPRGITTLSKTANALVRDRRPDYQVEHRYSTFRALRGRISEVVKVPKDKSHSEWCPYCSRVRELVRSRVFPPRFPNIMGFHDSLVRNREQHLGTFMNLLSHAAKDISYRSGCTPCSRFEVVSKLITDFLAETHAQMLQKFGTKTKSSSDLISGELPGSTGKQRGRVLLN</sequence>
<accession>A0ABD3FZC3</accession>
<evidence type="ECO:0008006" key="4">
    <source>
        <dbReference type="Google" id="ProtNLM"/>
    </source>
</evidence>
<name>A0ABD3FZC3_9STRA</name>
<dbReference type="EMBL" id="JBIMZQ010000004">
    <property type="protein sequence ID" value="KAL3672272.1"/>
    <property type="molecule type" value="Genomic_DNA"/>
</dbReference>
<dbReference type="InterPro" id="IPR036871">
    <property type="entry name" value="PX_dom_sf"/>
</dbReference>
<dbReference type="SUPFAM" id="SSF64268">
    <property type="entry name" value="PX domain"/>
    <property type="match status" value="1"/>
</dbReference>
<comment type="caution">
    <text evidence="2">The sequence shown here is derived from an EMBL/GenBank/DDBJ whole genome shotgun (WGS) entry which is preliminary data.</text>
</comment>